<dbReference type="GO" id="GO:0003700">
    <property type="term" value="F:DNA-binding transcription factor activity"/>
    <property type="evidence" value="ECO:0007669"/>
    <property type="project" value="InterPro"/>
</dbReference>
<dbReference type="InterPro" id="IPR036388">
    <property type="entry name" value="WH-like_DNA-bd_sf"/>
</dbReference>
<dbReference type="Gene3D" id="1.10.10.10">
    <property type="entry name" value="Winged helix-like DNA-binding domain superfamily/Winged helix DNA-binding domain"/>
    <property type="match status" value="1"/>
</dbReference>
<dbReference type="InterPro" id="IPR052362">
    <property type="entry name" value="HTH-GbsR_regulator"/>
</dbReference>
<sequence>MNEPDTTDFVESLGLIFQNEGLPRIAGRVLGFLIVSREPKSFDDLTNGLLISRGSVSTNTRLLVNLGLVERATVPGERQDYFRLGPRPYQRMVENSLERSVRARDMLRRSVDTFGEGADARFARERIIDFVAFYDVLVEAGREAGRMLREREGAG</sequence>
<dbReference type="EMBL" id="VHLH01000003">
    <property type="protein sequence ID" value="TPW31917.1"/>
    <property type="molecule type" value="Genomic_DNA"/>
</dbReference>
<dbReference type="Proteomes" id="UP000320314">
    <property type="component" value="Unassembled WGS sequence"/>
</dbReference>
<dbReference type="InterPro" id="IPR036390">
    <property type="entry name" value="WH_DNA-bd_sf"/>
</dbReference>
<dbReference type="SUPFAM" id="SSF46785">
    <property type="entry name" value="Winged helix' DNA-binding domain"/>
    <property type="match status" value="1"/>
</dbReference>
<proteinExistence type="predicted"/>
<dbReference type="PANTHER" id="PTHR38465">
    <property type="entry name" value="HTH-TYPE TRANSCRIPTIONAL REGULATOR MJ1563-RELATED"/>
    <property type="match status" value="1"/>
</dbReference>
<accession>A0A506UH13</accession>
<feature type="domain" description="HTH marR-type" evidence="4">
    <location>
        <begin position="21"/>
        <end position="78"/>
    </location>
</feature>
<dbReference type="OrthoDB" id="2733322at2"/>
<evidence type="ECO:0000313" key="6">
    <source>
        <dbReference type="Proteomes" id="UP000320314"/>
    </source>
</evidence>
<evidence type="ECO:0000256" key="1">
    <source>
        <dbReference type="ARBA" id="ARBA00023015"/>
    </source>
</evidence>
<comment type="caution">
    <text evidence="5">The sequence shown here is derived from an EMBL/GenBank/DDBJ whole genome shotgun (WGS) entry which is preliminary data.</text>
</comment>
<keyword evidence="3" id="KW-0804">Transcription</keyword>
<reference evidence="5 6" key="1">
    <citation type="submission" date="2019-06" db="EMBL/GenBank/DDBJ databases">
        <authorList>
            <person name="Li M."/>
        </authorList>
    </citation>
    <scope>NUCLEOTIDE SEQUENCE [LARGE SCALE GENOMIC DNA]</scope>
    <source>
        <strain evidence="5 6">BGMRC6574</strain>
    </source>
</reference>
<name>A0A506UH13_9HYPH</name>
<protein>
    <submittedName>
        <fullName evidence="5">Transcriptional regulator</fullName>
    </submittedName>
</protein>
<evidence type="ECO:0000256" key="3">
    <source>
        <dbReference type="ARBA" id="ARBA00023163"/>
    </source>
</evidence>
<organism evidence="5 6">
    <name type="scientific">Pararhizobium mangrovi</name>
    <dbReference type="NCBI Taxonomy" id="2590452"/>
    <lineage>
        <taxon>Bacteria</taxon>
        <taxon>Pseudomonadati</taxon>
        <taxon>Pseudomonadota</taxon>
        <taxon>Alphaproteobacteria</taxon>
        <taxon>Hyphomicrobiales</taxon>
        <taxon>Rhizobiaceae</taxon>
        <taxon>Rhizobium/Agrobacterium group</taxon>
        <taxon>Pararhizobium</taxon>
    </lineage>
</organism>
<keyword evidence="6" id="KW-1185">Reference proteome</keyword>
<gene>
    <name evidence="5" type="ORF">FJU11_02880</name>
</gene>
<evidence type="ECO:0000313" key="5">
    <source>
        <dbReference type="EMBL" id="TPW31917.1"/>
    </source>
</evidence>
<dbReference type="InterPro" id="IPR000835">
    <property type="entry name" value="HTH_MarR-typ"/>
</dbReference>
<dbReference type="PANTHER" id="PTHR38465:SF2">
    <property type="entry name" value="HTH-TYPE TRANSCRIPTIONAL REGULATOR MMPR5"/>
    <property type="match status" value="1"/>
</dbReference>
<evidence type="ECO:0000259" key="4">
    <source>
        <dbReference type="Pfam" id="PF12802"/>
    </source>
</evidence>
<keyword evidence="2" id="KW-0238">DNA-binding</keyword>
<dbReference type="Pfam" id="PF12802">
    <property type="entry name" value="MarR_2"/>
    <property type="match status" value="1"/>
</dbReference>
<dbReference type="RefSeq" id="WP_141165513.1">
    <property type="nucleotide sequence ID" value="NZ_VHLH01000003.1"/>
</dbReference>
<dbReference type="AlphaFoldDB" id="A0A506UH13"/>
<dbReference type="GO" id="GO:0003677">
    <property type="term" value="F:DNA binding"/>
    <property type="evidence" value="ECO:0007669"/>
    <property type="project" value="UniProtKB-KW"/>
</dbReference>
<keyword evidence="1" id="KW-0805">Transcription regulation</keyword>
<evidence type="ECO:0000256" key="2">
    <source>
        <dbReference type="ARBA" id="ARBA00023125"/>
    </source>
</evidence>